<evidence type="ECO:0000256" key="8">
    <source>
        <dbReference type="ARBA" id="ARBA00022786"/>
    </source>
</evidence>
<dbReference type="GO" id="GO:0031491">
    <property type="term" value="F:nucleosome binding"/>
    <property type="evidence" value="ECO:0000318"/>
    <property type="project" value="GO_Central"/>
</dbReference>
<dbReference type="PROSITE" id="PS50089">
    <property type="entry name" value="ZF_RING_2"/>
    <property type="match status" value="1"/>
</dbReference>
<evidence type="ECO:0000313" key="15">
    <source>
        <dbReference type="RefSeq" id="XP_021853533.1"/>
    </source>
</evidence>
<feature type="region of interest" description="Disordered" evidence="12">
    <location>
        <begin position="74"/>
        <end position="95"/>
    </location>
</feature>
<dbReference type="InterPro" id="IPR017907">
    <property type="entry name" value="Znf_RING_CS"/>
</dbReference>
<dbReference type="PROSITE" id="PS00518">
    <property type="entry name" value="ZF_RING_1"/>
    <property type="match status" value="1"/>
</dbReference>
<reference evidence="14" key="1">
    <citation type="journal article" date="2021" name="Nat. Commun.">
        <title>Genomic analyses provide insights into spinach domestication and the genetic basis of agronomic traits.</title>
        <authorList>
            <person name="Cai X."/>
            <person name="Sun X."/>
            <person name="Xu C."/>
            <person name="Sun H."/>
            <person name="Wang X."/>
            <person name="Ge C."/>
            <person name="Zhang Z."/>
            <person name="Wang Q."/>
            <person name="Fei Z."/>
            <person name="Jiao C."/>
            <person name="Wang Q."/>
        </authorList>
    </citation>
    <scope>NUCLEOTIDE SEQUENCE [LARGE SCALE GENOMIC DNA]</scope>
    <source>
        <strain evidence="14">cv. Varoflay</strain>
    </source>
</reference>
<dbReference type="Proteomes" id="UP000813463">
    <property type="component" value="Chromosome 1"/>
</dbReference>
<feature type="compositionally biased region" description="Polar residues" evidence="12">
    <location>
        <begin position="258"/>
        <end position="272"/>
    </location>
</feature>
<gene>
    <name evidence="15" type="primary">LOC110793012</name>
</gene>
<dbReference type="GO" id="GO:0008270">
    <property type="term" value="F:zinc ion binding"/>
    <property type="evidence" value="ECO:0007669"/>
    <property type="project" value="UniProtKB-KW"/>
</dbReference>
<evidence type="ECO:0000256" key="4">
    <source>
        <dbReference type="ARBA" id="ARBA00022679"/>
    </source>
</evidence>
<dbReference type="KEGG" id="soe:110793012"/>
<name>A0A9R0IR77_SPIOL</name>
<evidence type="ECO:0000259" key="13">
    <source>
        <dbReference type="PROSITE" id="PS50089"/>
    </source>
</evidence>
<evidence type="ECO:0000256" key="1">
    <source>
        <dbReference type="ARBA" id="ARBA00000900"/>
    </source>
</evidence>
<dbReference type="OrthoDB" id="6105938at2759"/>
<keyword evidence="8" id="KW-0833">Ubl conjugation pathway</keyword>
<evidence type="ECO:0000313" key="14">
    <source>
        <dbReference type="Proteomes" id="UP000813463"/>
    </source>
</evidence>
<evidence type="ECO:0000256" key="11">
    <source>
        <dbReference type="PROSITE-ProRule" id="PRU00175"/>
    </source>
</evidence>
<evidence type="ECO:0000256" key="3">
    <source>
        <dbReference type="ARBA" id="ARBA00012483"/>
    </source>
</evidence>
<evidence type="ECO:0000256" key="9">
    <source>
        <dbReference type="ARBA" id="ARBA00022833"/>
    </source>
</evidence>
<keyword evidence="6" id="KW-0227">DNA damage</keyword>
<protein>
    <recommendedName>
        <fullName evidence="3">RING-type E3 ubiquitin transferase</fullName>
        <ecNumber evidence="3">2.3.2.27</ecNumber>
    </recommendedName>
</protein>
<dbReference type="SMART" id="SM00184">
    <property type="entry name" value="RING"/>
    <property type="match status" value="1"/>
</dbReference>
<dbReference type="EC" id="2.3.2.27" evidence="3"/>
<keyword evidence="10" id="KW-0539">Nucleus</keyword>
<dbReference type="Pfam" id="PF13923">
    <property type="entry name" value="zf-C3HC4_2"/>
    <property type="match status" value="1"/>
</dbReference>
<dbReference type="GO" id="GO:0004842">
    <property type="term" value="F:ubiquitin-protein transferase activity"/>
    <property type="evidence" value="ECO:0000318"/>
    <property type="project" value="GO_Central"/>
</dbReference>
<dbReference type="InterPro" id="IPR013083">
    <property type="entry name" value="Znf_RING/FYVE/PHD"/>
</dbReference>
<evidence type="ECO:0000256" key="12">
    <source>
        <dbReference type="SAM" id="MobiDB-lite"/>
    </source>
</evidence>
<evidence type="ECO:0000256" key="5">
    <source>
        <dbReference type="ARBA" id="ARBA00022723"/>
    </source>
</evidence>
<keyword evidence="9" id="KW-0862">Zinc</keyword>
<proteinExistence type="predicted"/>
<comment type="catalytic activity">
    <reaction evidence="1">
        <text>S-ubiquitinyl-[E2 ubiquitin-conjugating enzyme]-L-cysteine + [acceptor protein]-L-lysine = [E2 ubiquitin-conjugating enzyme]-L-cysteine + N(6)-ubiquitinyl-[acceptor protein]-L-lysine.</text>
        <dbReference type="EC" id="2.3.2.27"/>
    </reaction>
</comment>
<feature type="domain" description="RING-type" evidence="13">
    <location>
        <begin position="168"/>
        <end position="207"/>
    </location>
</feature>
<evidence type="ECO:0000256" key="7">
    <source>
        <dbReference type="ARBA" id="ARBA00022771"/>
    </source>
</evidence>
<dbReference type="GO" id="GO:0006302">
    <property type="term" value="P:double-strand break repair"/>
    <property type="evidence" value="ECO:0000318"/>
    <property type="project" value="GO_Central"/>
</dbReference>
<keyword evidence="14" id="KW-1185">Reference proteome</keyword>
<comment type="subcellular location">
    <subcellularLocation>
        <location evidence="2">Nucleus</location>
    </subcellularLocation>
</comment>
<dbReference type="PANTHER" id="PTHR23328">
    <property type="entry name" value="RING-TYPE DOMAIN-CONTAINING PROTEIN"/>
    <property type="match status" value="1"/>
</dbReference>
<dbReference type="GO" id="GO:0005634">
    <property type="term" value="C:nucleus"/>
    <property type="evidence" value="ECO:0000318"/>
    <property type="project" value="GO_Central"/>
</dbReference>
<dbReference type="InterPro" id="IPR001841">
    <property type="entry name" value="Znf_RING"/>
</dbReference>
<accession>A0A9R0IR77</accession>
<dbReference type="AlphaFoldDB" id="A0A9R0IR77"/>
<keyword evidence="4" id="KW-0808">Transferase</keyword>
<dbReference type="RefSeq" id="XP_021853533.1">
    <property type="nucleotide sequence ID" value="XM_021997841.2"/>
</dbReference>
<keyword evidence="7 11" id="KW-0863">Zinc-finger</keyword>
<dbReference type="GeneID" id="110793012"/>
<evidence type="ECO:0000256" key="10">
    <source>
        <dbReference type="ARBA" id="ARBA00023242"/>
    </source>
</evidence>
<dbReference type="InterPro" id="IPR051657">
    <property type="entry name" value="RNF168/RNF169_E3_ubiq-ligase"/>
</dbReference>
<dbReference type="Gene3D" id="3.30.40.10">
    <property type="entry name" value="Zinc/RING finger domain, C3HC4 (zinc finger)"/>
    <property type="match status" value="1"/>
</dbReference>
<evidence type="ECO:0000256" key="2">
    <source>
        <dbReference type="ARBA" id="ARBA00004123"/>
    </source>
</evidence>
<dbReference type="GO" id="GO:0035861">
    <property type="term" value="C:site of double-strand break"/>
    <property type="evidence" value="ECO:0000318"/>
    <property type="project" value="GO_Central"/>
</dbReference>
<feature type="region of interest" description="Disordered" evidence="12">
    <location>
        <begin position="244"/>
        <end position="272"/>
    </location>
</feature>
<dbReference type="PANTHER" id="PTHR23328:SF0">
    <property type="entry name" value="RING-TYPE DOMAIN-CONTAINING PROTEIN"/>
    <property type="match status" value="1"/>
</dbReference>
<keyword evidence="5" id="KW-0479">Metal-binding</keyword>
<dbReference type="GO" id="GO:0061630">
    <property type="term" value="F:ubiquitin protein ligase activity"/>
    <property type="evidence" value="ECO:0007669"/>
    <property type="project" value="UniProtKB-EC"/>
</dbReference>
<sequence length="343" mass="38517">MVTQDSKQTPQNKKTPSDNPTQIPENCNDNHNTMSMFSPRFKSVAAMAGWDEETLLSTLIVEDTPERILRDKKRSDLLVKSPPSSSRRKRRRSRPGSISIAVFNLDLDDESTDTSIKEAEKDKIDLPKKVEELPKDKEQENADAEVAVDCANSSALPCMDRLRDELSCAICLDICYEPSTTPCGHSFCKNCLKSAAEKCGKRCPKCRQLISNGRSCTINTVLWNTIQLLFPAVIESRKSAAASSSSTASDYRKKSSERMISTNNEASDNNNVRMTRRLRVSRRSEEASLSSRRGVPNQDEDAALALRLQREEFMEIYRGSTLARSNLRAMAQRAMNLDRNRVV</sequence>
<dbReference type="SUPFAM" id="SSF57850">
    <property type="entry name" value="RING/U-box"/>
    <property type="match status" value="1"/>
</dbReference>
<organism evidence="14 15">
    <name type="scientific">Spinacia oleracea</name>
    <name type="common">Spinach</name>
    <dbReference type="NCBI Taxonomy" id="3562"/>
    <lineage>
        <taxon>Eukaryota</taxon>
        <taxon>Viridiplantae</taxon>
        <taxon>Streptophyta</taxon>
        <taxon>Embryophyta</taxon>
        <taxon>Tracheophyta</taxon>
        <taxon>Spermatophyta</taxon>
        <taxon>Magnoliopsida</taxon>
        <taxon>eudicotyledons</taxon>
        <taxon>Gunneridae</taxon>
        <taxon>Pentapetalae</taxon>
        <taxon>Caryophyllales</taxon>
        <taxon>Chenopodiaceae</taxon>
        <taxon>Chenopodioideae</taxon>
        <taxon>Anserineae</taxon>
        <taxon>Spinacia</taxon>
    </lineage>
</organism>
<reference evidence="15" key="2">
    <citation type="submission" date="2025-08" db="UniProtKB">
        <authorList>
            <consortium name="RefSeq"/>
        </authorList>
    </citation>
    <scope>IDENTIFICATION</scope>
    <source>
        <tissue evidence="15">Leaf</tissue>
    </source>
</reference>
<evidence type="ECO:0000256" key="6">
    <source>
        <dbReference type="ARBA" id="ARBA00022763"/>
    </source>
</evidence>
<feature type="region of interest" description="Disordered" evidence="12">
    <location>
        <begin position="1"/>
        <end position="36"/>
    </location>
</feature>